<evidence type="ECO:0000259" key="2">
    <source>
        <dbReference type="Pfam" id="PF12804"/>
    </source>
</evidence>
<dbReference type="EMBL" id="BMHK01000024">
    <property type="protein sequence ID" value="GGC09530.1"/>
    <property type="molecule type" value="Genomic_DNA"/>
</dbReference>
<reference evidence="3" key="2">
    <citation type="submission" date="2020-09" db="EMBL/GenBank/DDBJ databases">
        <authorList>
            <person name="Sun Q."/>
            <person name="Zhou Y."/>
        </authorList>
    </citation>
    <scope>NUCLEOTIDE SEQUENCE</scope>
    <source>
        <strain evidence="3">CGMCC 1.15095</strain>
    </source>
</reference>
<keyword evidence="1" id="KW-0460">Magnesium</keyword>
<reference evidence="3" key="1">
    <citation type="journal article" date="2014" name="Int. J. Syst. Evol. Microbiol.">
        <title>Complete genome sequence of Corynebacterium casei LMG S-19264T (=DSM 44701T), isolated from a smear-ripened cheese.</title>
        <authorList>
            <consortium name="US DOE Joint Genome Institute (JGI-PGF)"/>
            <person name="Walter F."/>
            <person name="Albersmeier A."/>
            <person name="Kalinowski J."/>
            <person name="Ruckert C."/>
        </authorList>
    </citation>
    <scope>NUCLEOTIDE SEQUENCE</scope>
    <source>
        <strain evidence="3">CGMCC 1.15095</strain>
    </source>
</reference>
<evidence type="ECO:0000313" key="3">
    <source>
        <dbReference type="EMBL" id="GGC09530.1"/>
    </source>
</evidence>
<sequence>MDEQAPPSDREPRLKLVALVLAAGSATRFGGDKLSALLDGEPLLFHAIRAARAAPVARVIVVARPGLDVGSWQGIPPVEVRRLVSAAMSESLKAGIAATTDADGAFVFLGDMPRVPREEAERLALLLDDNYAAVPRFGGRPGHPVLLSSRAFPDIAALSGDEGAGRLLRSRKDVVFDECTNPGIHFDVDRPEDLGRSASRDRSG</sequence>
<gene>
    <name evidence="3" type="ORF">GCM10011494_30240</name>
</gene>
<comment type="caution">
    <text evidence="3">The sequence shown here is derived from an EMBL/GenBank/DDBJ whole genome shotgun (WGS) entry which is preliminary data.</text>
</comment>
<dbReference type="Gene3D" id="3.90.550.10">
    <property type="entry name" value="Spore Coat Polysaccharide Biosynthesis Protein SpsA, Chain A"/>
    <property type="match status" value="1"/>
</dbReference>
<dbReference type="PANTHER" id="PTHR43777">
    <property type="entry name" value="MOLYBDENUM COFACTOR CYTIDYLYLTRANSFERASE"/>
    <property type="match status" value="1"/>
</dbReference>
<dbReference type="PANTHER" id="PTHR43777:SF1">
    <property type="entry name" value="MOLYBDENUM COFACTOR CYTIDYLYLTRANSFERASE"/>
    <property type="match status" value="1"/>
</dbReference>
<evidence type="ECO:0000313" key="4">
    <source>
        <dbReference type="Proteomes" id="UP000608154"/>
    </source>
</evidence>
<dbReference type="CDD" id="cd04182">
    <property type="entry name" value="GT_2_like_f"/>
    <property type="match status" value="1"/>
</dbReference>
<protein>
    <submittedName>
        <fullName evidence="3">Molybdopterin-guanine dinucleotide biosynthesis protein A</fullName>
    </submittedName>
</protein>
<accession>A0A916X6W8</accession>
<dbReference type="Proteomes" id="UP000608154">
    <property type="component" value="Unassembled WGS sequence"/>
</dbReference>
<dbReference type="GO" id="GO:0016779">
    <property type="term" value="F:nucleotidyltransferase activity"/>
    <property type="evidence" value="ECO:0007669"/>
    <property type="project" value="UniProtKB-ARBA"/>
</dbReference>
<organism evidence="3 4">
    <name type="scientific">Novosphingobium endophyticum</name>
    <dbReference type="NCBI Taxonomy" id="1955250"/>
    <lineage>
        <taxon>Bacteria</taxon>
        <taxon>Pseudomonadati</taxon>
        <taxon>Pseudomonadota</taxon>
        <taxon>Alphaproteobacteria</taxon>
        <taxon>Sphingomonadales</taxon>
        <taxon>Sphingomonadaceae</taxon>
        <taxon>Novosphingobium</taxon>
    </lineage>
</organism>
<feature type="domain" description="MobA-like NTP transferase" evidence="2">
    <location>
        <begin position="18"/>
        <end position="173"/>
    </location>
</feature>
<dbReference type="SUPFAM" id="SSF53448">
    <property type="entry name" value="Nucleotide-diphospho-sugar transferases"/>
    <property type="match status" value="1"/>
</dbReference>
<keyword evidence="4" id="KW-1185">Reference proteome</keyword>
<proteinExistence type="predicted"/>
<dbReference type="RefSeq" id="WP_229736396.1">
    <property type="nucleotide sequence ID" value="NZ_BMHK01000024.1"/>
</dbReference>
<dbReference type="InterPro" id="IPR029044">
    <property type="entry name" value="Nucleotide-diphossugar_trans"/>
</dbReference>
<name>A0A916X6W8_9SPHN</name>
<dbReference type="AlphaFoldDB" id="A0A916X6W8"/>
<evidence type="ECO:0000256" key="1">
    <source>
        <dbReference type="ARBA" id="ARBA00022842"/>
    </source>
</evidence>
<dbReference type="InterPro" id="IPR025877">
    <property type="entry name" value="MobA-like_NTP_Trfase"/>
</dbReference>
<dbReference type="Pfam" id="PF12804">
    <property type="entry name" value="NTP_transf_3"/>
    <property type="match status" value="1"/>
</dbReference>